<feature type="signal peptide" evidence="5">
    <location>
        <begin position="1"/>
        <end position="35"/>
    </location>
</feature>
<dbReference type="PROSITE" id="PS51450">
    <property type="entry name" value="LRR"/>
    <property type="match status" value="1"/>
</dbReference>
<dbReference type="Pfam" id="PF13855">
    <property type="entry name" value="LRR_8"/>
    <property type="match status" value="1"/>
</dbReference>
<keyword evidence="2 5" id="KW-0732">Signal</keyword>
<accession>A0A401S9P0</accession>
<dbReference type="OMA" id="CCLNFTG"/>
<dbReference type="SMART" id="SM00364">
    <property type="entry name" value="LRR_BAC"/>
    <property type="match status" value="3"/>
</dbReference>
<dbReference type="STRING" id="137246.A0A401S9P0"/>
<evidence type="ECO:0000256" key="2">
    <source>
        <dbReference type="ARBA" id="ARBA00022729"/>
    </source>
</evidence>
<evidence type="ECO:0000256" key="1">
    <source>
        <dbReference type="ARBA" id="ARBA00022614"/>
    </source>
</evidence>
<evidence type="ECO:0000256" key="5">
    <source>
        <dbReference type="SAM" id="SignalP"/>
    </source>
</evidence>
<dbReference type="InterPro" id="IPR032675">
    <property type="entry name" value="LRR_dom_sf"/>
</dbReference>
<dbReference type="SUPFAM" id="SSF52058">
    <property type="entry name" value="L domain-like"/>
    <property type="match status" value="1"/>
</dbReference>
<dbReference type="OrthoDB" id="6363818at2759"/>
<feature type="chain" id="PRO_5019020488" description="LRRCT domain-containing protein" evidence="5">
    <location>
        <begin position="36"/>
        <end position="417"/>
    </location>
</feature>
<dbReference type="PANTHER" id="PTHR24369:SF210">
    <property type="entry name" value="CHAOPTIN-RELATED"/>
    <property type="match status" value="1"/>
</dbReference>
<name>A0A401S9P0_CHIPU</name>
<dbReference type="PANTHER" id="PTHR24369">
    <property type="entry name" value="ANTIGEN BSP, PUTATIVE-RELATED"/>
    <property type="match status" value="1"/>
</dbReference>
<keyword evidence="1" id="KW-0433">Leucine-rich repeat</keyword>
<evidence type="ECO:0000256" key="3">
    <source>
        <dbReference type="ARBA" id="ARBA00022737"/>
    </source>
</evidence>
<proteinExistence type="predicted"/>
<feature type="transmembrane region" description="Helical" evidence="4">
    <location>
        <begin position="237"/>
        <end position="259"/>
    </location>
</feature>
<evidence type="ECO:0000256" key="4">
    <source>
        <dbReference type="SAM" id="Phobius"/>
    </source>
</evidence>
<dbReference type="EMBL" id="BEZZ01000151">
    <property type="protein sequence ID" value="GCC27119.1"/>
    <property type="molecule type" value="Genomic_DNA"/>
</dbReference>
<dbReference type="SMART" id="SM00369">
    <property type="entry name" value="LRR_TYP"/>
    <property type="match status" value="4"/>
</dbReference>
<reference evidence="6 7" key="1">
    <citation type="journal article" date="2018" name="Nat. Ecol. Evol.">
        <title>Shark genomes provide insights into elasmobranch evolution and the origin of vertebrates.</title>
        <authorList>
            <person name="Hara Y"/>
            <person name="Yamaguchi K"/>
            <person name="Onimaru K"/>
            <person name="Kadota M"/>
            <person name="Koyanagi M"/>
            <person name="Keeley SD"/>
            <person name="Tatsumi K"/>
            <person name="Tanaka K"/>
            <person name="Motone F"/>
            <person name="Kageyama Y"/>
            <person name="Nozu R"/>
            <person name="Adachi N"/>
            <person name="Nishimura O"/>
            <person name="Nakagawa R"/>
            <person name="Tanegashima C"/>
            <person name="Kiyatake I"/>
            <person name="Matsumoto R"/>
            <person name="Murakumo K"/>
            <person name="Nishida K"/>
            <person name="Terakita A"/>
            <person name="Kuratani S"/>
            <person name="Sato K"/>
            <person name="Hyodo S Kuraku.S."/>
        </authorList>
    </citation>
    <scope>NUCLEOTIDE SEQUENCE [LARGE SCALE GENOMIC DNA]</scope>
</reference>
<keyword evidence="4" id="KW-0812">Transmembrane</keyword>
<evidence type="ECO:0000313" key="7">
    <source>
        <dbReference type="Proteomes" id="UP000287033"/>
    </source>
</evidence>
<keyword evidence="4" id="KW-0472">Membrane</keyword>
<comment type="caution">
    <text evidence="6">The sequence shown here is derived from an EMBL/GenBank/DDBJ whole genome shotgun (WGS) entry which is preliminary data.</text>
</comment>
<dbReference type="InterPro" id="IPR003591">
    <property type="entry name" value="Leu-rich_rpt_typical-subtyp"/>
</dbReference>
<keyword evidence="3" id="KW-0677">Repeat</keyword>
<dbReference type="Proteomes" id="UP000287033">
    <property type="component" value="Unassembled WGS sequence"/>
</dbReference>
<dbReference type="AlphaFoldDB" id="A0A401S9P0"/>
<organism evidence="6 7">
    <name type="scientific">Chiloscyllium punctatum</name>
    <name type="common">Brownbanded bambooshark</name>
    <name type="synonym">Hemiscyllium punctatum</name>
    <dbReference type="NCBI Taxonomy" id="137246"/>
    <lineage>
        <taxon>Eukaryota</taxon>
        <taxon>Metazoa</taxon>
        <taxon>Chordata</taxon>
        <taxon>Craniata</taxon>
        <taxon>Vertebrata</taxon>
        <taxon>Chondrichthyes</taxon>
        <taxon>Elasmobranchii</taxon>
        <taxon>Galeomorphii</taxon>
        <taxon>Galeoidea</taxon>
        <taxon>Orectolobiformes</taxon>
        <taxon>Hemiscylliidae</taxon>
        <taxon>Chiloscyllium</taxon>
    </lineage>
</organism>
<keyword evidence="4" id="KW-1133">Transmembrane helix</keyword>
<dbReference type="Gene3D" id="3.80.10.10">
    <property type="entry name" value="Ribonuclease Inhibitor"/>
    <property type="match status" value="1"/>
</dbReference>
<dbReference type="InterPro" id="IPR001611">
    <property type="entry name" value="Leu-rich_rpt"/>
</dbReference>
<evidence type="ECO:0008006" key="8">
    <source>
        <dbReference type="Google" id="ProtNLM"/>
    </source>
</evidence>
<protein>
    <recommendedName>
        <fullName evidence="8">LRRCT domain-containing protein</fullName>
    </recommendedName>
</protein>
<keyword evidence="7" id="KW-1185">Reference proteome</keyword>
<gene>
    <name evidence="6" type="ORF">chiPu_0005541</name>
</gene>
<evidence type="ECO:0000313" key="6">
    <source>
        <dbReference type="EMBL" id="GCC27119.1"/>
    </source>
</evidence>
<dbReference type="InterPro" id="IPR050541">
    <property type="entry name" value="LRR_TM_domain-containing"/>
</dbReference>
<dbReference type="GO" id="GO:0005886">
    <property type="term" value="C:plasma membrane"/>
    <property type="evidence" value="ECO:0007669"/>
    <property type="project" value="TreeGrafter"/>
</dbReference>
<sequence>MNQSSPFEIGPRLWILLQEWILLQAVVWGPEAADGVCLCDDNVNFRTFKFSQVREECCLNFTGSYIGTLQWDVFTNLSGIQVLDLSSCNISDIHKMDENPSSLEALYLDHNQLEQLPSNFLINAPSLKILHLEKNHLQQLPDNLLKASDQIQELYLDSNNLKSIPSNVLKPSLMKLSLFNNTLECTCALYDDLAKYVTKNVSIGGSENMIMCYTPKHTQGVNIIDIHRSDICRSHGLTALFICLPLLAILAVVLCCYCWKRRRSDFKAMRQDSQICTIEKSGFSNAGDHQYITCRTPETAPIPTGYENSILGRNQFMLRPSTALLGSNRDLYEEVEIKPSVSVDSVTCVDVSNNKVQEDRDEEVRAEPELVNVTEELQESDHQRLYMNKTANYYNLVPDIELDDSDHGEYENIDLTS</sequence>